<dbReference type="Gene3D" id="2.130.10.10">
    <property type="entry name" value="YVTN repeat-like/Quinoprotein amine dehydrogenase"/>
    <property type="match status" value="1"/>
</dbReference>
<name>A0A7Y9ULR2_9ACTN</name>
<comment type="caution">
    <text evidence="1">The sequence shown here is derived from an EMBL/GenBank/DDBJ whole genome shotgun (WGS) entry which is preliminary data.</text>
</comment>
<evidence type="ECO:0000313" key="1">
    <source>
        <dbReference type="EMBL" id="NYG55347.1"/>
    </source>
</evidence>
<evidence type="ECO:0000313" key="2">
    <source>
        <dbReference type="Proteomes" id="UP000544110"/>
    </source>
</evidence>
<dbReference type="SUPFAM" id="SSF110296">
    <property type="entry name" value="Oligoxyloglucan reducing end-specific cellobiohydrolase"/>
    <property type="match status" value="1"/>
</dbReference>
<gene>
    <name evidence="1" type="ORF">BJ989_001651</name>
</gene>
<evidence type="ECO:0008006" key="3">
    <source>
        <dbReference type="Google" id="ProtNLM"/>
    </source>
</evidence>
<proteinExistence type="predicted"/>
<protein>
    <recommendedName>
        <fullName evidence="3">Exo-alpha-sialidase</fullName>
    </recommendedName>
</protein>
<dbReference type="Proteomes" id="UP000544110">
    <property type="component" value="Unassembled WGS sequence"/>
</dbReference>
<organism evidence="1 2">
    <name type="scientific">Nocardioides perillae</name>
    <dbReference type="NCBI Taxonomy" id="1119534"/>
    <lineage>
        <taxon>Bacteria</taxon>
        <taxon>Bacillati</taxon>
        <taxon>Actinomycetota</taxon>
        <taxon>Actinomycetes</taxon>
        <taxon>Propionibacteriales</taxon>
        <taxon>Nocardioidaceae</taxon>
        <taxon>Nocardioides</taxon>
    </lineage>
</organism>
<keyword evidence="2" id="KW-1185">Reference proteome</keyword>
<dbReference type="NCBIfam" id="NF045728">
    <property type="entry name" value="glycosyl_F510_1955"/>
    <property type="match status" value="1"/>
</dbReference>
<dbReference type="AlphaFoldDB" id="A0A7Y9ULR2"/>
<dbReference type="InterPro" id="IPR054817">
    <property type="entry name" value="Glycosyl_F510_1955-like"/>
</dbReference>
<dbReference type="RefSeq" id="WP_179517807.1">
    <property type="nucleotide sequence ID" value="NZ_JACCAC010000001.1"/>
</dbReference>
<dbReference type="EMBL" id="JACCAC010000001">
    <property type="protein sequence ID" value="NYG55347.1"/>
    <property type="molecule type" value="Genomic_DNA"/>
</dbReference>
<dbReference type="InterPro" id="IPR015943">
    <property type="entry name" value="WD40/YVTN_repeat-like_dom_sf"/>
</dbReference>
<sequence>MPVLPAMGHVHGIGMNPADDDVYVATHTGVYRVSDDAAPRRVADRYQDTMGFTVVGPDQFLASGHPDLQERSELDLPIHLGLIASDDAAQTWQARSLAGGADFHALDVADNTVFGYDSLTGRVLRSSGQEAWTELYAGPVLDLAAHPARTGAVLVSDPEGRLTLHRDGARSTPLPNAPRLGPVDWPTDTLLVGADARGGLHRSADRGRTWVAAGSVSGPVQALDVSDEVWLAATDTAVLRSYDEGANWQPLVRFR</sequence>
<reference evidence="1 2" key="1">
    <citation type="submission" date="2020-07" db="EMBL/GenBank/DDBJ databases">
        <title>Sequencing the genomes of 1000 actinobacteria strains.</title>
        <authorList>
            <person name="Klenk H.-P."/>
        </authorList>
    </citation>
    <scope>NUCLEOTIDE SEQUENCE [LARGE SCALE GENOMIC DNA]</scope>
    <source>
        <strain evidence="1 2">DSM 24552</strain>
    </source>
</reference>
<accession>A0A7Y9ULR2</accession>